<dbReference type="RefSeq" id="WP_108003562.1">
    <property type="nucleotide sequence ID" value="NZ_JBHEEX010000003.1"/>
</dbReference>
<reference evidence="2 3" key="1">
    <citation type="submission" date="2018-04" db="EMBL/GenBank/DDBJ databases">
        <title>Genomic Encyclopedia of Type Strains, Phase IV (KMG-IV): sequencing the most valuable type-strain genomes for metagenomic binning, comparative biology and taxonomic classification.</title>
        <authorList>
            <person name="Goeker M."/>
        </authorList>
    </citation>
    <scope>NUCLEOTIDE SEQUENCE [LARGE SCALE GENOMIC DNA]</scope>
    <source>
        <strain evidence="2 3">DSM 7138</strain>
    </source>
</reference>
<gene>
    <name evidence="2" type="ORF">C7449_105330</name>
</gene>
<dbReference type="AlphaFoldDB" id="A0A2T5B609"/>
<organism evidence="2 3">
    <name type="scientific">Mycoplana dimorpha</name>
    <dbReference type="NCBI Taxonomy" id="28320"/>
    <lineage>
        <taxon>Bacteria</taxon>
        <taxon>Pseudomonadati</taxon>
        <taxon>Pseudomonadota</taxon>
        <taxon>Alphaproteobacteria</taxon>
        <taxon>Hyphomicrobiales</taxon>
        <taxon>Rhizobiaceae</taxon>
        <taxon>Mycoplana</taxon>
    </lineage>
</organism>
<dbReference type="Gene3D" id="3.30.2310.20">
    <property type="entry name" value="RelE-like"/>
    <property type="match status" value="1"/>
</dbReference>
<keyword evidence="1" id="KW-1277">Toxin-antitoxin system</keyword>
<dbReference type="OrthoDB" id="8302885at2"/>
<dbReference type="InterPro" id="IPR007712">
    <property type="entry name" value="RelE/ParE_toxin"/>
</dbReference>
<evidence type="ECO:0000313" key="2">
    <source>
        <dbReference type="EMBL" id="PTM94428.1"/>
    </source>
</evidence>
<keyword evidence="3" id="KW-1185">Reference proteome</keyword>
<dbReference type="Pfam" id="PF05016">
    <property type="entry name" value="ParE_toxin"/>
    <property type="match status" value="1"/>
</dbReference>
<dbReference type="InterPro" id="IPR035093">
    <property type="entry name" value="RelE/ParE_toxin_dom_sf"/>
</dbReference>
<proteinExistence type="predicted"/>
<accession>A0A2T5B609</accession>
<sequence>MSRVRLSKDAANYVRAEAEYLRQRNPAAARKFSSAMKNAKRTIQSFPEAGNRVHGLQIAGSLTLVVGDYLLDYIYDGSQVDVILIRHGRMMTPTPAVDIDSDLEDELDSFSDDTKSSF</sequence>
<evidence type="ECO:0000313" key="3">
    <source>
        <dbReference type="Proteomes" id="UP000241247"/>
    </source>
</evidence>
<protein>
    <submittedName>
        <fullName evidence="2">Plasmid stabilization system protein ParE</fullName>
    </submittedName>
</protein>
<name>A0A2T5B609_MYCDI</name>
<dbReference type="Proteomes" id="UP000241247">
    <property type="component" value="Unassembled WGS sequence"/>
</dbReference>
<dbReference type="EMBL" id="PZZZ01000005">
    <property type="protein sequence ID" value="PTM94428.1"/>
    <property type="molecule type" value="Genomic_DNA"/>
</dbReference>
<comment type="caution">
    <text evidence="2">The sequence shown here is derived from an EMBL/GenBank/DDBJ whole genome shotgun (WGS) entry which is preliminary data.</text>
</comment>
<evidence type="ECO:0000256" key="1">
    <source>
        <dbReference type="ARBA" id="ARBA00022649"/>
    </source>
</evidence>